<evidence type="ECO:0000313" key="2">
    <source>
        <dbReference type="EMBL" id="TFA98680.1"/>
    </source>
</evidence>
<protein>
    <recommendedName>
        <fullName evidence="4">HNH nuclease domain-containing protein</fullName>
    </recommendedName>
</protein>
<evidence type="ECO:0000313" key="3">
    <source>
        <dbReference type="Proteomes" id="UP001642720"/>
    </source>
</evidence>
<sequence>MAFSMFRQGSFVAKLRGLVDDMTSSPRSPSKSPSSSPEEDGDKAIETPSITPPTTQRPRKLKSPPSQRRPPLPPRPPRPPRIRRPKKGSLRDILRKHAGTALFMRPICWTDLHASLLGARFCELPPCDTPQPCNLPGPTPSQGHIQPSDTITRLSEALTEILTPLSPVPKPTSTAVKVILSTLWPAAFAKSHTAPELNMYYGDRVYFDAVRAQALWNFPPNPPTLSSQSSTATIIARPCESHGSLASTTTAHSPANLPMLCYIGRQQLAMIRQHLFRVGTGPDAKPNMPVMQLQRLRAKQLVPTDSDEDAHFVGIFLAMAQRHFYTTPVKIPREGFWPPREGRWSPREGKPPRPNFQDVKLRILTHDNETCEFLVYTGYVTAKFLDRFYDPSCAPLGEDGNVEGMKIEFTRVPIWPILGLRERLGKALGEDIVGPFDPSKMETWEFDGPRPEPRSQDSDATVATVVTSKRKRESSPSTSGESSEEESDGDESDLPDKRRCLSEESRVGVVV</sequence>
<feature type="compositionally biased region" description="Basic residues" evidence="1">
    <location>
        <begin position="78"/>
        <end position="88"/>
    </location>
</feature>
<name>A0ABY2GSB9_9HYPO</name>
<feature type="region of interest" description="Disordered" evidence="1">
    <location>
        <begin position="17"/>
        <end position="92"/>
    </location>
</feature>
<dbReference type="RefSeq" id="XP_073554882.1">
    <property type="nucleotide sequence ID" value="XM_073706584.1"/>
</dbReference>
<dbReference type="GeneID" id="300581034"/>
<feature type="region of interest" description="Disordered" evidence="1">
    <location>
        <begin position="438"/>
        <end position="511"/>
    </location>
</feature>
<dbReference type="Proteomes" id="UP001642720">
    <property type="component" value="Unassembled WGS sequence"/>
</dbReference>
<evidence type="ECO:0008006" key="4">
    <source>
        <dbReference type="Google" id="ProtNLM"/>
    </source>
</evidence>
<keyword evidence="3" id="KW-1185">Reference proteome</keyword>
<feature type="compositionally biased region" description="Pro residues" evidence="1">
    <location>
        <begin position="67"/>
        <end position="77"/>
    </location>
</feature>
<reference evidence="2 3" key="1">
    <citation type="submission" date="2018-01" db="EMBL/GenBank/DDBJ databases">
        <title>Genome characterization of the sugarcane-associated fungus Trichoderma ghanense CCMA-1212 and their application in lignocelulose bioconversion.</title>
        <authorList>
            <person name="Steindorff A.S."/>
            <person name="Mendes T.D."/>
            <person name="Vilela E.S.D."/>
            <person name="Rodrigues D.S."/>
            <person name="Formighieri E.F."/>
            <person name="Melo I.S."/>
            <person name="Favaro L.C.L."/>
        </authorList>
    </citation>
    <scope>NUCLEOTIDE SEQUENCE [LARGE SCALE GENOMIC DNA]</scope>
    <source>
        <strain evidence="2 3">CCMA-1212</strain>
    </source>
</reference>
<organism evidence="2 3">
    <name type="scientific">Trichoderma ghanense</name>
    <dbReference type="NCBI Taxonomy" id="65468"/>
    <lineage>
        <taxon>Eukaryota</taxon>
        <taxon>Fungi</taxon>
        <taxon>Dikarya</taxon>
        <taxon>Ascomycota</taxon>
        <taxon>Pezizomycotina</taxon>
        <taxon>Sordariomycetes</taxon>
        <taxon>Hypocreomycetidae</taxon>
        <taxon>Hypocreales</taxon>
        <taxon>Hypocreaceae</taxon>
        <taxon>Trichoderma</taxon>
    </lineage>
</organism>
<feature type="compositionally biased region" description="Acidic residues" evidence="1">
    <location>
        <begin position="482"/>
        <end position="493"/>
    </location>
</feature>
<dbReference type="EMBL" id="PPTA01000018">
    <property type="protein sequence ID" value="TFA98680.1"/>
    <property type="molecule type" value="Genomic_DNA"/>
</dbReference>
<comment type="caution">
    <text evidence="2">The sequence shown here is derived from an EMBL/GenBank/DDBJ whole genome shotgun (WGS) entry which is preliminary data.</text>
</comment>
<proteinExistence type="predicted"/>
<accession>A0ABY2GSB9</accession>
<feature type="compositionally biased region" description="Low complexity" evidence="1">
    <location>
        <begin position="24"/>
        <end position="36"/>
    </location>
</feature>
<feature type="compositionally biased region" description="Basic and acidic residues" evidence="1">
    <location>
        <begin position="439"/>
        <end position="457"/>
    </location>
</feature>
<feature type="compositionally biased region" description="Polar residues" evidence="1">
    <location>
        <begin position="458"/>
        <end position="467"/>
    </location>
</feature>
<gene>
    <name evidence="2" type="ORF">CCMA1212_009503</name>
</gene>
<feature type="compositionally biased region" description="Basic and acidic residues" evidence="1">
    <location>
        <begin position="494"/>
        <end position="511"/>
    </location>
</feature>
<evidence type="ECO:0000256" key="1">
    <source>
        <dbReference type="SAM" id="MobiDB-lite"/>
    </source>
</evidence>